<organism evidence="1 2">
    <name type="scientific">Paenibacillus nuruki</name>
    <dbReference type="NCBI Taxonomy" id="1886670"/>
    <lineage>
        <taxon>Bacteria</taxon>
        <taxon>Bacillati</taxon>
        <taxon>Bacillota</taxon>
        <taxon>Bacilli</taxon>
        <taxon>Bacillales</taxon>
        <taxon>Paenibacillaceae</taxon>
        <taxon>Paenibacillus</taxon>
    </lineage>
</organism>
<reference evidence="1 2" key="1">
    <citation type="submission" date="2016-08" db="EMBL/GenBank/DDBJ databases">
        <title>Genome sequencing of Paenibacillus sp. TI45-13ar, isolated from Korean traditional nuruk.</title>
        <authorList>
            <person name="Kim S.-J."/>
        </authorList>
    </citation>
    <scope>NUCLEOTIDE SEQUENCE [LARGE SCALE GENOMIC DNA]</scope>
    <source>
        <strain evidence="1 2">TI45-13ar</strain>
    </source>
</reference>
<proteinExistence type="predicted"/>
<name>A0A1E3KZZ5_9BACL</name>
<evidence type="ECO:0000313" key="1">
    <source>
        <dbReference type="EMBL" id="ODP27117.1"/>
    </source>
</evidence>
<keyword evidence="2" id="KW-1185">Reference proteome</keyword>
<dbReference type="EMBL" id="MDER01000066">
    <property type="protein sequence ID" value="ODP27117.1"/>
    <property type="molecule type" value="Genomic_DNA"/>
</dbReference>
<evidence type="ECO:0000313" key="2">
    <source>
        <dbReference type="Proteomes" id="UP000094578"/>
    </source>
</evidence>
<sequence length="86" mass="10313">MKDFQDNSDLIQLKYYFEGINCCEELENQKFIPQKKVAFNIIKDYQIYKEDKTNDFDYIVFSQSLSYTPKSADFIVDIILDYIDLQ</sequence>
<comment type="caution">
    <text evidence="1">The sequence shown here is derived from an EMBL/GenBank/DDBJ whole genome shotgun (WGS) entry which is preliminary data.</text>
</comment>
<gene>
    <name evidence="1" type="ORF">PTI45_03438</name>
</gene>
<protein>
    <submittedName>
        <fullName evidence="1">Uncharacterized protein</fullName>
    </submittedName>
</protein>
<dbReference type="Proteomes" id="UP000094578">
    <property type="component" value="Unassembled WGS sequence"/>
</dbReference>
<accession>A0A1E3KZZ5</accession>
<dbReference type="AlphaFoldDB" id="A0A1E3KZZ5"/>